<reference evidence="1 2" key="1">
    <citation type="submission" date="2019-12" db="EMBL/GenBank/DDBJ databases">
        <title>Novel species isolated from a subtropical stream in China.</title>
        <authorList>
            <person name="Lu H."/>
        </authorList>
    </citation>
    <scope>NUCLEOTIDE SEQUENCE [LARGE SCALE GENOMIC DNA]</scope>
    <source>
        <strain evidence="1 2">DS3</strain>
    </source>
</reference>
<gene>
    <name evidence="1" type="ORF">GTP41_20785</name>
</gene>
<dbReference type="RefSeq" id="WP_161027495.1">
    <property type="nucleotide sequence ID" value="NZ_WWCJ01000018.1"/>
</dbReference>
<keyword evidence="2" id="KW-1185">Reference proteome</keyword>
<dbReference type="EMBL" id="WWCJ01000018">
    <property type="protein sequence ID" value="MYN04532.1"/>
    <property type="molecule type" value="Genomic_DNA"/>
</dbReference>
<comment type="caution">
    <text evidence="1">The sequence shown here is derived from an EMBL/GenBank/DDBJ whole genome shotgun (WGS) entry which is preliminary data.</text>
</comment>
<accession>A0A6N9HNZ4</accession>
<name>A0A6N9HNZ4_9BURK</name>
<evidence type="ECO:0000313" key="2">
    <source>
        <dbReference type="Proteomes" id="UP000448575"/>
    </source>
</evidence>
<proteinExistence type="predicted"/>
<sequence length="206" mass="23117">MDNMNVKVSREATALIEALLLENPHPTNSDWKALVMNNPDYASEIVDFSILFERNVHLQSEAYDEPLDQDLFDELSEHIFDMLGTVESSASEAQAKLSKIVGPKSRVIARDIGLREHVEILDQIISGETKAPFVLVKRLASNLGLEIASLVQAFALNFSRRPAQAFKSDGKPKLEQEPIDWEVAVRAAELDQEDTNYLLGLERKIE</sequence>
<evidence type="ECO:0000313" key="1">
    <source>
        <dbReference type="EMBL" id="MYN04532.1"/>
    </source>
</evidence>
<protein>
    <submittedName>
        <fullName evidence="1">Uncharacterized protein</fullName>
    </submittedName>
</protein>
<organism evidence="1 2">
    <name type="scientific">Pseudoduganella guangdongensis</name>
    <dbReference type="NCBI Taxonomy" id="2692179"/>
    <lineage>
        <taxon>Bacteria</taxon>
        <taxon>Pseudomonadati</taxon>
        <taxon>Pseudomonadota</taxon>
        <taxon>Betaproteobacteria</taxon>
        <taxon>Burkholderiales</taxon>
        <taxon>Oxalobacteraceae</taxon>
        <taxon>Telluria group</taxon>
        <taxon>Pseudoduganella</taxon>
    </lineage>
</organism>
<dbReference type="AlphaFoldDB" id="A0A6N9HNZ4"/>
<dbReference type="Proteomes" id="UP000448575">
    <property type="component" value="Unassembled WGS sequence"/>
</dbReference>